<proteinExistence type="predicted"/>
<gene>
    <name evidence="5" type="ORF">C8E03_101814</name>
</gene>
<dbReference type="InterPro" id="IPR029052">
    <property type="entry name" value="Metallo-depent_PP-like"/>
</dbReference>
<comment type="caution">
    <text evidence="5">The sequence shown here is derived from an EMBL/GenBank/DDBJ whole genome shotgun (WGS) entry which is preliminary data.</text>
</comment>
<dbReference type="GO" id="GO:0009245">
    <property type="term" value="P:lipid A biosynthetic process"/>
    <property type="evidence" value="ECO:0007669"/>
    <property type="project" value="TreeGrafter"/>
</dbReference>
<keyword evidence="3" id="KW-0812">Transmembrane</keyword>
<dbReference type="SUPFAM" id="SSF56300">
    <property type="entry name" value="Metallo-dependent phosphatases"/>
    <property type="match status" value="1"/>
</dbReference>
<dbReference type="AlphaFoldDB" id="A0A318ETE1"/>
<keyword evidence="2" id="KW-0378">Hydrolase</keyword>
<keyword evidence="3" id="KW-0472">Membrane</keyword>
<evidence type="ECO:0000256" key="2">
    <source>
        <dbReference type="ARBA" id="ARBA00022801"/>
    </source>
</evidence>
<dbReference type="GO" id="GO:0016020">
    <property type="term" value="C:membrane"/>
    <property type="evidence" value="ECO:0007669"/>
    <property type="project" value="GOC"/>
</dbReference>
<accession>A0A318ETE1</accession>
<name>A0A318ETE1_9FIRM</name>
<dbReference type="PANTHER" id="PTHR31302:SF31">
    <property type="entry name" value="PHOSPHODIESTERASE YAEI"/>
    <property type="match status" value="1"/>
</dbReference>
<keyword evidence="1" id="KW-0479">Metal-binding</keyword>
<dbReference type="PANTHER" id="PTHR31302">
    <property type="entry name" value="TRANSMEMBRANE PROTEIN WITH METALLOPHOSPHOESTERASE DOMAIN-RELATED"/>
    <property type="match status" value="1"/>
</dbReference>
<evidence type="ECO:0000313" key="6">
    <source>
        <dbReference type="Proteomes" id="UP000247523"/>
    </source>
</evidence>
<organism evidence="5 6">
    <name type="scientific">Lachnotalea glycerini</name>
    <dbReference type="NCBI Taxonomy" id="1763509"/>
    <lineage>
        <taxon>Bacteria</taxon>
        <taxon>Bacillati</taxon>
        <taxon>Bacillota</taxon>
        <taxon>Clostridia</taxon>
        <taxon>Lachnospirales</taxon>
        <taxon>Lachnospiraceae</taxon>
        <taxon>Lachnotalea</taxon>
    </lineage>
</organism>
<dbReference type="InterPro" id="IPR004843">
    <property type="entry name" value="Calcineurin-like_PHP"/>
</dbReference>
<dbReference type="Pfam" id="PF00149">
    <property type="entry name" value="Metallophos"/>
    <property type="match status" value="1"/>
</dbReference>
<evidence type="ECO:0000259" key="4">
    <source>
        <dbReference type="Pfam" id="PF00149"/>
    </source>
</evidence>
<dbReference type="RefSeq" id="WP_110290337.1">
    <property type="nucleotide sequence ID" value="NZ_QICS01000001.1"/>
</dbReference>
<protein>
    <recommendedName>
        <fullName evidence="4">Calcineurin-like phosphoesterase domain-containing protein</fullName>
    </recommendedName>
</protein>
<dbReference type="GO" id="GO:0046872">
    <property type="term" value="F:metal ion binding"/>
    <property type="evidence" value="ECO:0007669"/>
    <property type="project" value="UniProtKB-KW"/>
</dbReference>
<evidence type="ECO:0000313" key="5">
    <source>
        <dbReference type="EMBL" id="PXV96179.1"/>
    </source>
</evidence>
<evidence type="ECO:0000256" key="1">
    <source>
        <dbReference type="ARBA" id="ARBA00022723"/>
    </source>
</evidence>
<evidence type="ECO:0000256" key="3">
    <source>
        <dbReference type="SAM" id="Phobius"/>
    </source>
</evidence>
<reference evidence="5 6" key="1">
    <citation type="submission" date="2018-05" db="EMBL/GenBank/DDBJ databases">
        <title>Genomic Encyclopedia of Type Strains, Phase IV (KMG-IV): sequencing the most valuable type-strain genomes for metagenomic binning, comparative biology and taxonomic classification.</title>
        <authorList>
            <person name="Goeker M."/>
        </authorList>
    </citation>
    <scope>NUCLEOTIDE SEQUENCE [LARGE SCALE GENOMIC DNA]</scope>
    <source>
        <strain evidence="5 6">DSM 28816</strain>
    </source>
</reference>
<dbReference type="GO" id="GO:0008758">
    <property type="term" value="F:UDP-2,3-diacylglucosamine hydrolase activity"/>
    <property type="evidence" value="ECO:0007669"/>
    <property type="project" value="TreeGrafter"/>
</dbReference>
<dbReference type="InterPro" id="IPR051158">
    <property type="entry name" value="Metallophosphoesterase_sf"/>
</dbReference>
<feature type="transmembrane region" description="Helical" evidence="3">
    <location>
        <begin position="5"/>
        <end position="21"/>
    </location>
</feature>
<dbReference type="Gene3D" id="3.60.21.10">
    <property type="match status" value="1"/>
</dbReference>
<dbReference type="Proteomes" id="UP000247523">
    <property type="component" value="Unassembled WGS sequence"/>
</dbReference>
<feature type="domain" description="Calcineurin-like phosphoesterase" evidence="4">
    <location>
        <begin position="45"/>
        <end position="225"/>
    </location>
</feature>
<dbReference type="EMBL" id="QICS01000001">
    <property type="protein sequence ID" value="PXV96179.1"/>
    <property type="molecule type" value="Genomic_DNA"/>
</dbReference>
<keyword evidence="3" id="KW-1133">Transmembrane helix</keyword>
<sequence>MSKYIFIILIVLAILFIRIYYENRVFKLTSYELKSDKLNGLKEDIRIVVLADLHNHVYGKENDTLIRAIEKVKPDLILVAGDLIVAKPGSEMETAISLLKNLADKYEIYYGIGNHEYRLKIYPEQYGDMYEKYIGELTKAKIHIMDNKCKRIKIKDTILNIYGIEIEKEYYKRFVTTKMTVQYIKSLIGNSNEKEYNILIAHNPKYFKTYAKWGADLILSGHIHGGLVSLPFLGGVASPQVEFFPEYDAGLFEENDKRMILSRGLGTHTINVRLNNQAELIHVVLKRSK</sequence>